<evidence type="ECO:0000313" key="3">
    <source>
        <dbReference type="EMBL" id="EFM08644.1"/>
    </source>
</evidence>
<sequence length="52" mass="5247">MNKKGKKRIQSAFLVAVAALSLATALSGCASGDAGARSQDATPEKQPITTGE</sequence>
<dbReference type="PROSITE" id="PS51257">
    <property type="entry name" value="PROKAR_LIPOPROTEIN"/>
    <property type="match status" value="1"/>
</dbReference>
<protein>
    <recommendedName>
        <fullName evidence="5">ABC transporter substrate-binding protein</fullName>
    </recommendedName>
</protein>
<organism evidence="3 4">
    <name type="scientific">Paenibacillus curdlanolyticus YK9</name>
    <dbReference type="NCBI Taxonomy" id="717606"/>
    <lineage>
        <taxon>Bacteria</taxon>
        <taxon>Bacillati</taxon>
        <taxon>Bacillota</taxon>
        <taxon>Bacilli</taxon>
        <taxon>Bacillales</taxon>
        <taxon>Paenibacillaceae</taxon>
        <taxon>Paenibacillus</taxon>
    </lineage>
</organism>
<accession>E0IG64</accession>
<keyword evidence="4" id="KW-1185">Reference proteome</keyword>
<evidence type="ECO:0008006" key="5">
    <source>
        <dbReference type="Google" id="ProtNLM"/>
    </source>
</evidence>
<reference evidence="3 4" key="1">
    <citation type="submission" date="2010-07" db="EMBL/GenBank/DDBJ databases">
        <title>The draft genome of Paenibacillus curdlanolyticus YK9.</title>
        <authorList>
            <consortium name="US DOE Joint Genome Institute (JGI-PGF)"/>
            <person name="Lucas S."/>
            <person name="Copeland A."/>
            <person name="Lapidus A."/>
            <person name="Cheng J.-F."/>
            <person name="Bruce D."/>
            <person name="Goodwin L."/>
            <person name="Pitluck S."/>
            <person name="Land M.L."/>
            <person name="Hauser L."/>
            <person name="Chang Y.-J."/>
            <person name="Jeffries C."/>
            <person name="Anderson I.J."/>
            <person name="Johnson E."/>
            <person name="Loganathan U."/>
            <person name="Mulhopadhyay B."/>
            <person name="Kyrpides N."/>
            <person name="Woyke T.J."/>
        </authorList>
    </citation>
    <scope>NUCLEOTIDE SEQUENCE [LARGE SCALE GENOMIC DNA]</scope>
    <source>
        <strain evidence="3 4">YK9</strain>
    </source>
</reference>
<gene>
    <name evidence="3" type="ORF">PaecuDRAFT_4655</name>
</gene>
<proteinExistence type="predicted"/>
<keyword evidence="2" id="KW-0732">Signal</keyword>
<dbReference type="EMBL" id="AEDD01000015">
    <property type="protein sequence ID" value="EFM08644.1"/>
    <property type="molecule type" value="Genomic_DNA"/>
</dbReference>
<dbReference type="RefSeq" id="WP_006040635.1">
    <property type="nucleotide sequence ID" value="NZ_AEDD01000015.1"/>
</dbReference>
<feature type="region of interest" description="Disordered" evidence="1">
    <location>
        <begin position="30"/>
        <end position="52"/>
    </location>
</feature>
<feature type="signal peptide" evidence="2">
    <location>
        <begin position="1"/>
        <end position="30"/>
    </location>
</feature>
<feature type="chain" id="PRO_5039558772" description="ABC transporter substrate-binding protein" evidence="2">
    <location>
        <begin position="31"/>
        <end position="52"/>
    </location>
</feature>
<dbReference type="STRING" id="717606.PaecuDRAFT_4655"/>
<evidence type="ECO:0000256" key="2">
    <source>
        <dbReference type="SAM" id="SignalP"/>
    </source>
</evidence>
<dbReference type="Proteomes" id="UP000005387">
    <property type="component" value="Unassembled WGS sequence"/>
</dbReference>
<evidence type="ECO:0000313" key="4">
    <source>
        <dbReference type="Proteomes" id="UP000005387"/>
    </source>
</evidence>
<dbReference type="AlphaFoldDB" id="E0IG64"/>
<name>E0IG64_9BACL</name>
<evidence type="ECO:0000256" key="1">
    <source>
        <dbReference type="SAM" id="MobiDB-lite"/>
    </source>
</evidence>